<evidence type="ECO:0000259" key="3">
    <source>
        <dbReference type="Pfam" id="PF07883"/>
    </source>
</evidence>
<dbReference type="InterPro" id="IPR029032">
    <property type="entry name" value="AhpD-like"/>
</dbReference>
<dbReference type="InterPro" id="IPR003779">
    <property type="entry name" value="CMD-like"/>
</dbReference>
<name>A0A139SIK5_9BACT</name>
<dbReference type="GO" id="GO:0051920">
    <property type="term" value="F:peroxiredoxin activity"/>
    <property type="evidence" value="ECO:0007669"/>
    <property type="project" value="InterPro"/>
</dbReference>
<dbReference type="AlphaFoldDB" id="A0A139SIK5"/>
<dbReference type="InterPro" id="IPR014710">
    <property type="entry name" value="RmlC-like_jellyroll"/>
</dbReference>
<sequence length="282" mass="29852">MTAALALNTRANDTAAPAITVTPAQSAPAQILSNENFTGTARLTRLWHAEGDSRAAGGLVHFEPGARTHWHSHPLGQTLIVTAGTGRVQQWGQPIQEIRKGDTVRIPPGVKHWHGAGPDSAMSHIAVTEHLDGKTTDWLAPVTDAQFAPELSPPASHASHAHGVAVPSIKSAASTGQSAQPSRAQQLMGDIAPALANLTDDVLFGQVWARPELSRRDRSLATVSALVALNRPDQLRSHLALARQNGLSKEELVEVITHLAFYAGWPSGVSAALVAKDVFGEE</sequence>
<dbReference type="PANTHER" id="PTHR43698">
    <property type="entry name" value="RIBD C-TERMINAL DOMAIN CONTAINING PROTEIN"/>
    <property type="match status" value="1"/>
</dbReference>
<evidence type="ECO:0000256" key="1">
    <source>
        <dbReference type="SAM" id="MobiDB-lite"/>
    </source>
</evidence>
<comment type="caution">
    <text evidence="4">The sequence shown here is derived from an EMBL/GenBank/DDBJ whole genome shotgun (WGS) entry which is preliminary data.</text>
</comment>
<feature type="compositionally biased region" description="Polar residues" evidence="1">
    <location>
        <begin position="171"/>
        <end position="183"/>
    </location>
</feature>
<dbReference type="Pfam" id="PF02627">
    <property type="entry name" value="CMD"/>
    <property type="match status" value="1"/>
</dbReference>
<protein>
    <submittedName>
        <fullName evidence="4">Carboxymuconolactone decarboxylase</fullName>
    </submittedName>
</protein>
<dbReference type="Gene3D" id="1.20.1290.10">
    <property type="entry name" value="AhpD-like"/>
    <property type="match status" value="1"/>
</dbReference>
<reference evidence="5" key="1">
    <citation type="submission" date="2016-02" db="EMBL/GenBank/DDBJ databases">
        <authorList>
            <person name="Sanders J.G."/>
            <person name="Lin J.Y."/>
            <person name="Wertz J.T."/>
            <person name="Russell J.A."/>
            <person name="Moreau C.S."/>
            <person name="Powell S."/>
        </authorList>
    </citation>
    <scope>NUCLEOTIDE SEQUENCE [LARGE SCALE GENOMIC DNA]</scope>
    <source>
        <strain evidence="5">CAG34</strain>
    </source>
</reference>
<feature type="domain" description="Cupin type-2" evidence="3">
    <location>
        <begin position="59"/>
        <end position="119"/>
    </location>
</feature>
<feature type="domain" description="Carboxymuconolactone decarboxylase-like" evidence="2">
    <location>
        <begin position="193"/>
        <end position="277"/>
    </location>
</feature>
<dbReference type="SUPFAM" id="SSF69118">
    <property type="entry name" value="AhpD-like"/>
    <property type="match status" value="1"/>
</dbReference>
<dbReference type="SUPFAM" id="SSF51182">
    <property type="entry name" value="RmlC-like cupins"/>
    <property type="match status" value="1"/>
</dbReference>
<accession>A0A139SIK5</accession>
<gene>
    <name evidence="4" type="ORF">AXK11_08445</name>
</gene>
<dbReference type="EMBL" id="LSZQ01000064">
    <property type="protein sequence ID" value="KXU34405.1"/>
    <property type="molecule type" value="Genomic_DNA"/>
</dbReference>
<dbReference type="InterPro" id="IPR047263">
    <property type="entry name" value="HNL-like_cupin"/>
</dbReference>
<dbReference type="InterPro" id="IPR013096">
    <property type="entry name" value="Cupin_2"/>
</dbReference>
<evidence type="ECO:0000313" key="4">
    <source>
        <dbReference type="EMBL" id="KXU34405.1"/>
    </source>
</evidence>
<proteinExistence type="predicted"/>
<dbReference type="PANTHER" id="PTHR43698:SF1">
    <property type="entry name" value="BLL4564 PROTEIN"/>
    <property type="match status" value="1"/>
</dbReference>
<dbReference type="InterPro" id="IPR011051">
    <property type="entry name" value="RmlC_Cupin_sf"/>
</dbReference>
<dbReference type="STRING" id="1548207.AXK11_08445"/>
<dbReference type="Proteomes" id="UP000070058">
    <property type="component" value="Unassembled WGS sequence"/>
</dbReference>
<evidence type="ECO:0000313" key="5">
    <source>
        <dbReference type="Proteomes" id="UP000070058"/>
    </source>
</evidence>
<organism evidence="4 5">
    <name type="scientific">Cephaloticoccus primus</name>
    <dbReference type="NCBI Taxonomy" id="1548207"/>
    <lineage>
        <taxon>Bacteria</taxon>
        <taxon>Pseudomonadati</taxon>
        <taxon>Verrucomicrobiota</taxon>
        <taxon>Opitutia</taxon>
        <taxon>Opitutales</taxon>
        <taxon>Opitutaceae</taxon>
        <taxon>Cephaloticoccus</taxon>
    </lineage>
</organism>
<feature type="compositionally biased region" description="Low complexity" evidence="1">
    <location>
        <begin position="153"/>
        <end position="168"/>
    </location>
</feature>
<dbReference type="CDD" id="cd02233">
    <property type="entry name" value="cupin_HNL-like"/>
    <property type="match status" value="1"/>
</dbReference>
<dbReference type="Pfam" id="PF07883">
    <property type="entry name" value="Cupin_2"/>
    <property type="match status" value="1"/>
</dbReference>
<dbReference type="Gene3D" id="2.60.120.10">
    <property type="entry name" value="Jelly Rolls"/>
    <property type="match status" value="1"/>
</dbReference>
<feature type="region of interest" description="Disordered" evidence="1">
    <location>
        <begin position="151"/>
        <end position="183"/>
    </location>
</feature>
<dbReference type="OrthoDB" id="9802489at2"/>
<keyword evidence="5" id="KW-1185">Reference proteome</keyword>
<evidence type="ECO:0000259" key="2">
    <source>
        <dbReference type="Pfam" id="PF02627"/>
    </source>
</evidence>